<dbReference type="OrthoDB" id="9780269at2"/>
<reference evidence="4" key="1">
    <citation type="journal article" date="2010" name="Stand. Genomic Sci.">
        <title>Complete genome sequence of Syntrophothermus lipocalidus type strain (TGB-C1T).</title>
        <authorList>
            <consortium name="US DOE Joint Genome Institute (JGI-PGF)"/>
            <person name="Djao O."/>
            <person name="Zhang X."/>
            <person name="Lucas S."/>
            <person name="Lapidus A."/>
            <person name="Glavina Del Rio T."/>
            <person name="Nolan M."/>
            <person name="Tice H."/>
            <person name="Cheng J."/>
            <person name="Han C."/>
            <person name="Tapia R."/>
            <person name="Goodwin L."/>
            <person name="Pitluck S."/>
            <person name="Liolios K."/>
            <person name="Ivanova N."/>
            <person name="Mavromatis K."/>
            <person name="Mikhailova N."/>
            <person name="Ovchinnikova G."/>
            <person name="Pati A."/>
            <person name="Brambilla E."/>
            <person name="Chen A."/>
            <person name="Palaniappan K."/>
            <person name="Land M."/>
            <person name="Hauser L."/>
            <person name="Chang Y."/>
            <person name="Jeffries C."/>
            <person name="Rohde M."/>
            <person name="Sikorski J."/>
            <person name="Spring S."/>
            <person name="Goker M."/>
            <person name="Detter J."/>
            <person name="Woyke T."/>
            <person name="Bristow J."/>
            <person name="Eisen J."/>
            <person name="Markowitz V."/>
            <person name="Hugenholtz P."/>
            <person name="Kyrpides N."/>
            <person name="Klenk H."/>
        </authorList>
    </citation>
    <scope>NUCLEOTIDE SEQUENCE [LARGE SCALE GENOMIC DNA]</scope>
    <source>
        <strain evidence="4">DSM 12680 / TGB-C1</strain>
    </source>
</reference>
<dbReference type="InterPro" id="IPR052382">
    <property type="entry name" value="ABHD10_acyl-thioesterase"/>
</dbReference>
<reference evidence="3 4" key="2">
    <citation type="journal article" date="2010" name="Stand. Genomic Sci.">
        <title>Complete genome sequence of Syntrophothermus lipocalidus type strain (TGB-C1).</title>
        <authorList>
            <person name="Djao O.D."/>
            <person name="Zhang X."/>
            <person name="Lucas S."/>
            <person name="Lapidus A."/>
            <person name="Del Rio T.G."/>
            <person name="Nolan M."/>
            <person name="Tice H."/>
            <person name="Cheng J.F."/>
            <person name="Han C."/>
            <person name="Tapia R."/>
            <person name="Goodwin L."/>
            <person name="Pitluck S."/>
            <person name="Liolios K."/>
            <person name="Ivanova N."/>
            <person name="Mavromatis K."/>
            <person name="Mikhailova N."/>
            <person name="Ovchinnikova G."/>
            <person name="Pati A."/>
            <person name="Brambilla E."/>
            <person name="Chen A."/>
            <person name="Palaniappan K."/>
            <person name="Land M."/>
            <person name="Hauser L."/>
            <person name="Chang Y.J."/>
            <person name="Jeffries C.D."/>
            <person name="Rohde M."/>
            <person name="Sikorski J."/>
            <person name="Spring S."/>
            <person name="Goker M."/>
            <person name="Detter J.C."/>
            <person name="Woyke T."/>
            <person name="Bristow J."/>
            <person name="Eisen J.A."/>
            <person name="Markowitz V."/>
            <person name="Hugenholtz P."/>
            <person name="Kyrpides N.C."/>
            <person name="Klenk H.P."/>
        </authorList>
    </citation>
    <scope>NUCLEOTIDE SEQUENCE [LARGE SCALE GENOMIC DNA]</scope>
    <source>
        <strain evidence="4">DSM 12680 / TGB-C1</strain>
    </source>
</reference>
<accession>D7CN41</accession>
<gene>
    <name evidence="3" type="ordered locus">Slip_1363</name>
</gene>
<dbReference type="InterPro" id="IPR022742">
    <property type="entry name" value="Hydrolase_4"/>
</dbReference>
<feature type="domain" description="Serine aminopeptidase S33" evidence="2">
    <location>
        <begin position="27"/>
        <end position="139"/>
    </location>
</feature>
<dbReference type="PANTHER" id="PTHR16138">
    <property type="entry name" value="MYCOPHENOLIC ACID ACYL-GLUCURONIDE ESTERASE, MITOCHONDRIAL"/>
    <property type="match status" value="1"/>
</dbReference>
<keyword evidence="4" id="KW-1185">Reference proteome</keyword>
<dbReference type="STRING" id="643648.Slip_1363"/>
<dbReference type="GO" id="GO:0004553">
    <property type="term" value="F:hydrolase activity, hydrolyzing O-glycosyl compounds"/>
    <property type="evidence" value="ECO:0007669"/>
    <property type="project" value="TreeGrafter"/>
</dbReference>
<evidence type="ECO:0000313" key="4">
    <source>
        <dbReference type="Proteomes" id="UP000000378"/>
    </source>
</evidence>
<name>D7CN41_SYNLT</name>
<dbReference type="InterPro" id="IPR029058">
    <property type="entry name" value="AB_hydrolase_fold"/>
</dbReference>
<dbReference type="KEGG" id="slp:Slip_1363"/>
<sequence>MSWDKVFIPNREGKRLAALVFEPEDRARCLVVAAHGFRGSKENGGRIYSLGQKLAERGGSLVAFDFAGSGESEGDFTQVTLSGQANDLKDVVDWACSRVDKPLVLLGRSFGGSTTLVEASKDERVRGVVLWSTPVFLVETFSAMMPEQFEAMKKGLEVSITDDWGEFRLGPGFAADLYNHNMVEYISGLRDRPVLIVHGLKDEVVSPQNARFLGEALRENAEVHLVEGSDHRFTTSHEIRENLTLAWLERHFLKEA</sequence>
<organism evidence="3 4">
    <name type="scientific">Syntrophothermus lipocalidus (strain DSM 12680 / TGB-C1)</name>
    <dbReference type="NCBI Taxonomy" id="643648"/>
    <lineage>
        <taxon>Bacteria</taxon>
        <taxon>Bacillati</taxon>
        <taxon>Bacillota</taxon>
        <taxon>Clostridia</taxon>
        <taxon>Eubacteriales</taxon>
        <taxon>Syntrophomonadaceae</taxon>
        <taxon>Syntrophothermus</taxon>
    </lineage>
</organism>
<dbReference type="AlphaFoldDB" id="D7CN41"/>
<dbReference type="Gene3D" id="3.40.50.1820">
    <property type="entry name" value="alpha/beta hydrolase"/>
    <property type="match status" value="1"/>
</dbReference>
<dbReference type="PANTHER" id="PTHR16138:SF7">
    <property type="entry name" value="PALMITOYL-PROTEIN THIOESTERASE ABHD10, MITOCHONDRIAL"/>
    <property type="match status" value="1"/>
</dbReference>
<evidence type="ECO:0000259" key="2">
    <source>
        <dbReference type="Pfam" id="PF12146"/>
    </source>
</evidence>
<dbReference type="RefSeq" id="WP_013175528.1">
    <property type="nucleotide sequence ID" value="NC_014220.1"/>
</dbReference>
<protein>
    <submittedName>
        <fullName evidence="3">Hydrolase</fullName>
    </submittedName>
</protein>
<dbReference type="eggNOG" id="COG1073">
    <property type="taxonomic scope" value="Bacteria"/>
</dbReference>
<dbReference type="Pfam" id="PF12146">
    <property type="entry name" value="Hydrolase_4"/>
    <property type="match status" value="1"/>
</dbReference>
<keyword evidence="1 3" id="KW-0378">Hydrolase</keyword>
<evidence type="ECO:0000313" key="3">
    <source>
        <dbReference type="EMBL" id="ADI02126.1"/>
    </source>
</evidence>
<dbReference type="SUPFAM" id="SSF53474">
    <property type="entry name" value="alpha/beta-Hydrolases"/>
    <property type="match status" value="1"/>
</dbReference>
<dbReference type="HOGENOM" id="CLU_048353_3_3_9"/>
<evidence type="ECO:0000256" key="1">
    <source>
        <dbReference type="ARBA" id="ARBA00022801"/>
    </source>
</evidence>
<proteinExistence type="predicted"/>
<dbReference type="Proteomes" id="UP000000378">
    <property type="component" value="Chromosome"/>
</dbReference>
<dbReference type="EMBL" id="CP002048">
    <property type="protein sequence ID" value="ADI02126.1"/>
    <property type="molecule type" value="Genomic_DNA"/>
</dbReference>